<evidence type="ECO:0000256" key="1">
    <source>
        <dbReference type="ARBA" id="ARBA00004370"/>
    </source>
</evidence>
<gene>
    <name evidence="7" type="ORF">METZ01_LOCUS374484</name>
</gene>
<protein>
    <recommendedName>
        <fullName evidence="8">ATP synthase subunit delta</fullName>
    </recommendedName>
</protein>
<evidence type="ECO:0000256" key="5">
    <source>
        <dbReference type="ARBA" id="ARBA00023136"/>
    </source>
</evidence>
<dbReference type="EMBL" id="UINC01136709">
    <property type="protein sequence ID" value="SVD21630.1"/>
    <property type="molecule type" value="Genomic_DNA"/>
</dbReference>
<dbReference type="InterPro" id="IPR020781">
    <property type="entry name" value="ATPase_OSCP/d_CS"/>
</dbReference>
<dbReference type="InterPro" id="IPR000711">
    <property type="entry name" value="ATPase_OSCP/dsu"/>
</dbReference>
<dbReference type="Gene3D" id="1.10.520.20">
    <property type="entry name" value="N-terminal domain of the delta subunit of the F1F0-ATP synthase"/>
    <property type="match status" value="1"/>
</dbReference>
<keyword evidence="2" id="KW-0813">Transport</keyword>
<dbReference type="NCBIfam" id="TIGR01145">
    <property type="entry name" value="ATP_synt_delta"/>
    <property type="match status" value="1"/>
</dbReference>
<evidence type="ECO:0000256" key="2">
    <source>
        <dbReference type="ARBA" id="ARBA00022448"/>
    </source>
</evidence>
<keyword evidence="6" id="KW-0066">ATP synthesis</keyword>
<dbReference type="AlphaFoldDB" id="A0A382THP2"/>
<dbReference type="HAMAP" id="MF_01416">
    <property type="entry name" value="ATP_synth_delta_bact"/>
    <property type="match status" value="1"/>
</dbReference>
<accession>A0A382THP2</accession>
<evidence type="ECO:0000256" key="4">
    <source>
        <dbReference type="ARBA" id="ARBA00023065"/>
    </source>
</evidence>
<evidence type="ECO:0008006" key="8">
    <source>
        <dbReference type="Google" id="ProtNLM"/>
    </source>
</evidence>
<keyword evidence="5" id="KW-0472">Membrane</keyword>
<name>A0A382THP2_9ZZZZ</name>
<feature type="non-terminal residue" evidence="7">
    <location>
        <position position="1"/>
    </location>
</feature>
<evidence type="ECO:0000256" key="3">
    <source>
        <dbReference type="ARBA" id="ARBA00022781"/>
    </source>
</evidence>
<dbReference type="PRINTS" id="PR00125">
    <property type="entry name" value="ATPASEDELTA"/>
</dbReference>
<dbReference type="SUPFAM" id="SSF47928">
    <property type="entry name" value="N-terminal domain of the delta subunit of the F1F0-ATP synthase"/>
    <property type="match status" value="1"/>
</dbReference>
<dbReference type="Pfam" id="PF00213">
    <property type="entry name" value="OSCP"/>
    <property type="match status" value="1"/>
</dbReference>
<evidence type="ECO:0000313" key="7">
    <source>
        <dbReference type="EMBL" id="SVD21630.1"/>
    </source>
</evidence>
<proteinExistence type="inferred from homology"/>
<comment type="subcellular location">
    <subcellularLocation>
        <location evidence="1">Membrane</location>
    </subcellularLocation>
</comment>
<dbReference type="GO" id="GO:0016020">
    <property type="term" value="C:membrane"/>
    <property type="evidence" value="ECO:0007669"/>
    <property type="project" value="UniProtKB-SubCell"/>
</dbReference>
<dbReference type="PROSITE" id="PS00389">
    <property type="entry name" value="ATPASE_DELTA"/>
    <property type="match status" value="1"/>
</dbReference>
<sequence>TEKDLVVLGATLEGNRELKRLIHSPVIGREEQGRAMAAVAEKMGLGDLTKKFLGLLARNRRLFVLREVITAFVQLSGIDRGEMMAEVVSATTLTDSQLSAISDQLRGATGKNVVVRSRVDETLLGGLIIKMGSRMMDSSLNSKLERMKLVMKGVG</sequence>
<dbReference type="PANTHER" id="PTHR11910">
    <property type="entry name" value="ATP SYNTHASE DELTA CHAIN"/>
    <property type="match status" value="1"/>
</dbReference>
<evidence type="ECO:0000256" key="6">
    <source>
        <dbReference type="ARBA" id="ARBA00023310"/>
    </source>
</evidence>
<reference evidence="7" key="1">
    <citation type="submission" date="2018-05" db="EMBL/GenBank/DDBJ databases">
        <authorList>
            <person name="Lanie J.A."/>
            <person name="Ng W.-L."/>
            <person name="Kazmierczak K.M."/>
            <person name="Andrzejewski T.M."/>
            <person name="Davidsen T.M."/>
            <person name="Wayne K.J."/>
            <person name="Tettelin H."/>
            <person name="Glass J.I."/>
            <person name="Rusch D."/>
            <person name="Podicherti R."/>
            <person name="Tsui H.-C.T."/>
            <person name="Winkler M.E."/>
        </authorList>
    </citation>
    <scope>NUCLEOTIDE SEQUENCE</scope>
</reference>
<keyword evidence="4" id="KW-0406">Ion transport</keyword>
<dbReference type="NCBIfam" id="NF004406">
    <property type="entry name" value="PRK05758.3-2"/>
    <property type="match status" value="1"/>
</dbReference>
<dbReference type="GO" id="GO:0046933">
    <property type="term" value="F:proton-transporting ATP synthase activity, rotational mechanism"/>
    <property type="evidence" value="ECO:0007669"/>
    <property type="project" value="InterPro"/>
</dbReference>
<organism evidence="7">
    <name type="scientific">marine metagenome</name>
    <dbReference type="NCBI Taxonomy" id="408172"/>
    <lineage>
        <taxon>unclassified sequences</taxon>
        <taxon>metagenomes</taxon>
        <taxon>ecological metagenomes</taxon>
    </lineage>
</organism>
<keyword evidence="3" id="KW-0375">Hydrogen ion transport</keyword>
<dbReference type="InterPro" id="IPR026015">
    <property type="entry name" value="ATP_synth_OSCP/delta_N_sf"/>
</dbReference>